<evidence type="ECO:0000313" key="1">
    <source>
        <dbReference type="EMBL" id="KAG0497387.1"/>
    </source>
</evidence>
<keyword evidence="2" id="KW-1185">Reference proteome</keyword>
<comment type="caution">
    <text evidence="1">The sequence shown here is derived from an EMBL/GenBank/DDBJ whole genome shotgun (WGS) entry which is preliminary data.</text>
</comment>
<accession>A0A835S5I4</accession>
<dbReference type="Proteomes" id="UP000636800">
    <property type="component" value="Chromosome 1"/>
</dbReference>
<gene>
    <name evidence="1" type="ORF">HPP92_002078</name>
</gene>
<organism evidence="1 2">
    <name type="scientific">Vanilla planifolia</name>
    <name type="common">Vanilla</name>
    <dbReference type="NCBI Taxonomy" id="51239"/>
    <lineage>
        <taxon>Eukaryota</taxon>
        <taxon>Viridiplantae</taxon>
        <taxon>Streptophyta</taxon>
        <taxon>Embryophyta</taxon>
        <taxon>Tracheophyta</taxon>
        <taxon>Spermatophyta</taxon>
        <taxon>Magnoliopsida</taxon>
        <taxon>Liliopsida</taxon>
        <taxon>Asparagales</taxon>
        <taxon>Orchidaceae</taxon>
        <taxon>Vanilloideae</taxon>
        <taxon>Vanilleae</taxon>
        <taxon>Vanilla</taxon>
    </lineage>
</organism>
<sequence length="115" mass="12330">MVEALTLGTRRDRPVLGRMGCSSEALFYCCGVVPAASSPFPRSSQGTFKGLTFLQDSGEELPRPAVLGRSVYERSVRARSRRGCGGEDLAATRGVRIHSVEDEGAAITRSAEPSR</sequence>
<dbReference type="OrthoDB" id="1043111at2759"/>
<dbReference type="EMBL" id="JADCNL010000001">
    <property type="protein sequence ID" value="KAG0497387.1"/>
    <property type="molecule type" value="Genomic_DNA"/>
</dbReference>
<protein>
    <submittedName>
        <fullName evidence="1">Uncharacterized protein</fullName>
    </submittedName>
</protein>
<evidence type="ECO:0000313" key="2">
    <source>
        <dbReference type="Proteomes" id="UP000636800"/>
    </source>
</evidence>
<name>A0A835S5I4_VANPL</name>
<reference evidence="1 2" key="1">
    <citation type="journal article" date="2020" name="Nat. Food">
        <title>A phased Vanilla planifolia genome enables genetic improvement of flavour and production.</title>
        <authorList>
            <person name="Hasing T."/>
            <person name="Tang H."/>
            <person name="Brym M."/>
            <person name="Khazi F."/>
            <person name="Huang T."/>
            <person name="Chambers A.H."/>
        </authorList>
    </citation>
    <scope>NUCLEOTIDE SEQUENCE [LARGE SCALE GENOMIC DNA]</scope>
    <source>
        <tissue evidence="1">Leaf</tissue>
    </source>
</reference>
<proteinExistence type="predicted"/>
<dbReference type="AlphaFoldDB" id="A0A835S5I4"/>